<keyword evidence="8" id="KW-1185">Reference proteome</keyword>
<gene>
    <name evidence="7" type="ORF">LWI29_000475</name>
</gene>
<comment type="caution">
    <text evidence="7">The sequence shown here is derived from an EMBL/GenBank/DDBJ whole genome shotgun (WGS) entry which is preliminary data.</text>
</comment>
<evidence type="ECO:0000256" key="6">
    <source>
        <dbReference type="SAM" id="Phobius"/>
    </source>
</evidence>
<dbReference type="AlphaFoldDB" id="A0AA39VAE9"/>
<dbReference type="GO" id="GO:0016020">
    <property type="term" value="C:membrane"/>
    <property type="evidence" value="ECO:0007669"/>
    <property type="project" value="UniProtKB-SubCell"/>
</dbReference>
<dbReference type="Proteomes" id="UP001168877">
    <property type="component" value="Unassembled WGS sequence"/>
</dbReference>
<organism evidence="7 8">
    <name type="scientific">Acer saccharum</name>
    <name type="common">Sugar maple</name>
    <dbReference type="NCBI Taxonomy" id="4024"/>
    <lineage>
        <taxon>Eukaryota</taxon>
        <taxon>Viridiplantae</taxon>
        <taxon>Streptophyta</taxon>
        <taxon>Embryophyta</taxon>
        <taxon>Tracheophyta</taxon>
        <taxon>Spermatophyta</taxon>
        <taxon>Magnoliopsida</taxon>
        <taxon>eudicotyledons</taxon>
        <taxon>Gunneridae</taxon>
        <taxon>Pentapetalae</taxon>
        <taxon>rosids</taxon>
        <taxon>malvids</taxon>
        <taxon>Sapindales</taxon>
        <taxon>Sapindaceae</taxon>
        <taxon>Hippocastanoideae</taxon>
        <taxon>Acereae</taxon>
        <taxon>Acer</taxon>
    </lineage>
</organism>
<dbReference type="InterPro" id="IPR036259">
    <property type="entry name" value="MFS_trans_sf"/>
</dbReference>
<feature type="transmembrane region" description="Helical" evidence="6">
    <location>
        <begin position="30"/>
        <end position="52"/>
    </location>
</feature>
<dbReference type="Pfam" id="PF00854">
    <property type="entry name" value="PTR2"/>
    <property type="match status" value="1"/>
</dbReference>
<keyword evidence="3 6" id="KW-0812">Transmembrane</keyword>
<keyword evidence="5 6" id="KW-0472">Membrane</keyword>
<dbReference type="EMBL" id="JAUESC010000384">
    <property type="protein sequence ID" value="KAK0580299.1"/>
    <property type="molecule type" value="Genomic_DNA"/>
</dbReference>
<feature type="transmembrane region" description="Helical" evidence="6">
    <location>
        <begin position="149"/>
        <end position="169"/>
    </location>
</feature>
<reference evidence="7" key="2">
    <citation type="submission" date="2023-06" db="EMBL/GenBank/DDBJ databases">
        <authorList>
            <person name="Swenson N.G."/>
            <person name="Wegrzyn J.L."/>
            <person name="Mcevoy S.L."/>
        </authorList>
    </citation>
    <scope>NUCLEOTIDE SEQUENCE</scope>
    <source>
        <strain evidence="7">NS2018</strain>
        <tissue evidence="7">Leaf</tissue>
    </source>
</reference>
<sequence>MTATGYGRNPNPWHLCTITKVEEVKCILRLLPVWLCTILSSLAFTQMIGLFIKQGAAMDTKISNFQIPPASMTSFDIISTTAFILLYNKLIIPLYVKLIKREPKTPSELQRIGIGLSIAILAMLIAGMVEQHILKYASENGQETSSLSILWQTPQYMLLGVAEAFLFVAQMEIFSSQIPDGLKSLGIPVHVINSNR</sequence>
<evidence type="ECO:0000313" key="8">
    <source>
        <dbReference type="Proteomes" id="UP001168877"/>
    </source>
</evidence>
<comment type="similarity">
    <text evidence="2">Belongs to the major facilitator superfamily. Proton-dependent oligopeptide transporter (POT/PTR) (TC 2.A.17) family.</text>
</comment>
<dbReference type="Gene3D" id="1.20.1250.20">
    <property type="entry name" value="MFS general substrate transporter like domains"/>
    <property type="match status" value="1"/>
</dbReference>
<name>A0AA39VAE9_ACESA</name>
<protein>
    <submittedName>
        <fullName evidence="7">Uncharacterized protein</fullName>
    </submittedName>
</protein>
<evidence type="ECO:0000256" key="5">
    <source>
        <dbReference type="ARBA" id="ARBA00023136"/>
    </source>
</evidence>
<evidence type="ECO:0000256" key="3">
    <source>
        <dbReference type="ARBA" id="ARBA00022692"/>
    </source>
</evidence>
<evidence type="ECO:0000256" key="2">
    <source>
        <dbReference type="ARBA" id="ARBA00005982"/>
    </source>
</evidence>
<reference evidence="7" key="1">
    <citation type="journal article" date="2022" name="Plant J.">
        <title>Strategies of tolerance reflected in two North American maple genomes.</title>
        <authorList>
            <person name="McEvoy S.L."/>
            <person name="Sezen U.U."/>
            <person name="Trouern-Trend A."/>
            <person name="McMahon S.M."/>
            <person name="Schaberg P.G."/>
            <person name="Yang J."/>
            <person name="Wegrzyn J.L."/>
            <person name="Swenson N.G."/>
        </authorList>
    </citation>
    <scope>NUCLEOTIDE SEQUENCE</scope>
    <source>
        <strain evidence="7">NS2018</strain>
    </source>
</reference>
<evidence type="ECO:0000256" key="4">
    <source>
        <dbReference type="ARBA" id="ARBA00022989"/>
    </source>
</evidence>
<feature type="transmembrane region" description="Helical" evidence="6">
    <location>
        <begin position="112"/>
        <end position="129"/>
    </location>
</feature>
<dbReference type="InterPro" id="IPR000109">
    <property type="entry name" value="POT_fam"/>
</dbReference>
<evidence type="ECO:0000256" key="1">
    <source>
        <dbReference type="ARBA" id="ARBA00004141"/>
    </source>
</evidence>
<comment type="subcellular location">
    <subcellularLocation>
        <location evidence="1">Membrane</location>
        <topology evidence="1">Multi-pass membrane protein</topology>
    </subcellularLocation>
</comment>
<dbReference type="GO" id="GO:0022857">
    <property type="term" value="F:transmembrane transporter activity"/>
    <property type="evidence" value="ECO:0007669"/>
    <property type="project" value="InterPro"/>
</dbReference>
<proteinExistence type="inferred from homology"/>
<accession>A0AA39VAE9</accession>
<feature type="transmembrane region" description="Helical" evidence="6">
    <location>
        <begin position="72"/>
        <end position="91"/>
    </location>
</feature>
<keyword evidence="4 6" id="KW-1133">Transmembrane helix</keyword>
<evidence type="ECO:0000313" key="7">
    <source>
        <dbReference type="EMBL" id="KAK0580299.1"/>
    </source>
</evidence>
<dbReference type="PANTHER" id="PTHR11654">
    <property type="entry name" value="OLIGOPEPTIDE TRANSPORTER-RELATED"/>
    <property type="match status" value="1"/>
</dbReference>